<organism evidence="7 8">
    <name type="scientific">Friedmanniomyces endolithicus</name>
    <dbReference type="NCBI Taxonomy" id="329885"/>
    <lineage>
        <taxon>Eukaryota</taxon>
        <taxon>Fungi</taxon>
        <taxon>Dikarya</taxon>
        <taxon>Ascomycota</taxon>
        <taxon>Pezizomycotina</taxon>
        <taxon>Dothideomycetes</taxon>
        <taxon>Dothideomycetidae</taxon>
        <taxon>Mycosphaerellales</taxon>
        <taxon>Teratosphaeriaceae</taxon>
        <taxon>Friedmanniomyces</taxon>
    </lineage>
</organism>
<evidence type="ECO:0000256" key="3">
    <source>
        <dbReference type="ARBA" id="ARBA00022692"/>
    </source>
</evidence>
<dbReference type="PANTHER" id="PTHR45649:SF2">
    <property type="entry name" value="ACID PERMEASE, PUTATIVE-RELATED"/>
    <property type="match status" value="1"/>
</dbReference>
<accession>A0AAN6F6L0</accession>
<keyword evidence="5 6" id="KW-0472">Membrane</keyword>
<dbReference type="Proteomes" id="UP001168146">
    <property type="component" value="Unassembled WGS sequence"/>
</dbReference>
<feature type="transmembrane region" description="Helical" evidence="6">
    <location>
        <begin position="92"/>
        <end position="113"/>
    </location>
</feature>
<evidence type="ECO:0000256" key="2">
    <source>
        <dbReference type="ARBA" id="ARBA00022448"/>
    </source>
</evidence>
<protein>
    <submittedName>
        <fullName evidence="7">Uncharacterized protein</fullName>
    </submittedName>
</protein>
<dbReference type="GO" id="GO:0016020">
    <property type="term" value="C:membrane"/>
    <property type="evidence" value="ECO:0007669"/>
    <property type="project" value="UniProtKB-SubCell"/>
</dbReference>
<evidence type="ECO:0000256" key="1">
    <source>
        <dbReference type="ARBA" id="ARBA00004141"/>
    </source>
</evidence>
<dbReference type="PANTHER" id="PTHR45649">
    <property type="entry name" value="AMINO-ACID PERMEASE BAT1"/>
    <property type="match status" value="1"/>
</dbReference>
<feature type="transmembrane region" description="Helical" evidence="6">
    <location>
        <begin position="20"/>
        <end position="39"/>
    </location>
</feature>
<evidence type="ECO:0000313" key="7">
    <source>
        <dbReference type="EMBL" id="KAK0303324.1"/>
    </source>
</evidence>
<evidence type="ECO:0000256" key="5">
    <source>
        <dbReference type="ARBA" id="ARBA00023136"/>
    </source>
</evidence>
<gene>
    <name evidence="7" type="ORF">LTR82_017588</name>
</gene>
<dbReference type="EMBL" id="JASUXU010000152">
    <property type="protein sequence ID" value="KAK0303324.1"/>
    <property type="molecule type" value="Genomic_DNA"/>
</dbReference>
<sequence>MYRMNKPQELHRNFRFLSIFGYSLILGNGWVIALVGAIIPLTNGGTAGGIWMYLIVIIGMTFSTLSMAELASMAPTAGGQYHTVVLRTLPMFEGMMLVIHVFGFLPVCVIMWVMGDRSPTKEVWTHFSDYSGWGSYGVATLIGSLGVSGSLLGSDSAAHLAEELKDAA</sequence>
<evidence type="ECO:0000313" key="8">
    <source>
        <dbReference type="Proteomes" id="UP001168146"/>
    </source>
</evidence>
<proteinExistence type="predicted"/>
<evidence type="ECO:0000256" key="6">
    <source>
        <dbReference type="SAM" id="Phobius"/>
    </source>
</evidence>
<keyword evidence="4 6" id="KW-1133">Transmembrane helix</keyword>
<reference evidence="7" key="1">
    <citation type="submission" date="2021-12" db="EMBL/GenBank/DDBJ databases">
        <title>Black yeast isolated from Biological Soil Crust.</title>
        <authorList>
            <person name="Kurbessoian T."/>
        </authorList>
    </citation>
    <scope>NUCLEOTIDE SEQUENCE</scope>
    <source>
        <strain evidence="7">CCFEE 5208</strain>
    </source>
</reference>
<evidence type="ECO:0000256" key="4">
    <source>
        <dbReference type="ARBA" id="ARBA00022989"/>
    </source>
</evidence>
<dbReference type="Gene3D" id="1.20.1740.10">
    <property type="entry name" value="Amino acid/polyamine transporter I"/>
    <property type="match status" value="1"/>
</dbReference>
<name>A0AAN6F6L0_9PEZI</name>
<comment type="subcellular location">
    <subcellularLocation>
        <location evidence="1">Membrane</location>
        <topology evidence="1">Multi-pass membrane protein</topology>
    </subcellularLocation>
</comment>
<keyword evidence="3 6" id="KW-0812">Transmembrane</keyword>
<comment type="caution">
    <text evidence="7">The sequence shown here is derived from an EMBL/GenBank/DDBJ whole genome shotgun (WGS) entry which is preliminary data.</text>
</comment>
<dbReference type="GO" id="GO:0022857">
    <property type="term" value="F:transmembrane transporter activity"/>
    <property type="evidence" value="ECO:0007669"/>
    <property type="project" value="UniProtKB-ARBA"/>
</dbReference>
<feature type="transmembrane region" description="Helical" evidence="6">
    <location>
        <begin position="133"/>
        <end position="152"/>
    </location>
</feature>
<feature type="transmembrane region" description="Helical" evidence="6">
    <location>
        <begin position="51"/>
        <end position="71"/>
    </location>
</feature>
<dbReference type="AlphaFoldDB" id="A0AAN6F6L0"/>
<keyword evidence="2" id="KW-0813">Transport</keyword>